<dbReference type="Pfam" id="PF00814">
    <property type="entry name" value="TsaD"/>
    <property type="match status" value="1"/>
</dbReference>
<evidence type="ECO:0000256" key="8">
    <source>
        <dbReference type="HAMAP-Rule" id="MF_01445"/>
    </source>
</evidence>
<comment type="similarity">
    <text evidence="8">Belongs to the KAE1 / TsaD family.</text>
</comment>
<sequence>MMPEEEKFITLAIETSCDDTAVALLGGARKVLADSISSQIDSHSAYGGVVPELASRMHQEAMLPLLESALAQAGVKNPREELGLIAVTAGPGLIGSLMVGVMTAKALSQGWGVPLLGVNHLEGHIFANAASEELVPPFISLIVSGGHTEVVLARAFGDYELLGTTRDDAAGEAYDKISKVLGLGYPGGPVIDRLAASGDAYAFDLPVPLASTREIEFSFSGLKTAAMTLIEKESERGAPPVADICASFQRAVVESLLKKITLAVKTTGVKRLTVSGGVAANSALRAALEKYSAEKSIELFLPPRKMCTDNAVMIAAAGYNSYMRGNLSDLRLTPNPSWSIW</sequence>
<dbReference type="NCBIfam" id="TIGR03723">
    <property type="entry name" value="T6A_TsaD_YgjD"/>
    <property type="match status" value="1"/>
</dbReference>
<organism evidence="10 11">
    <name type="scientific">Synergistes jonesii</name>
    <dbReference type="NCBI Taxonomy" id="2754"/>
    <lineage>
        <taxon>Bacteria</taxon>
        <taxon>Thermotogati</taxon>
        <taxon>Synergistota</taxon>
        <taxon>Synergistia</taxon>
        <taxon>Synergistales</taxon>
        <taxon>Synergistaceae</taxon>
        <taxon>Synergistes</taxon>
    </lineage>
</organism>
<dbReference type="AlphaFoldDB" id="A0A073IQ12"/>
<dbReference type="eggNOG" id="COG0533">
    <property type="taxonomic scope" value="Bacteria"/>
</dbReference>
<keyword evidence="11" id="KW-1185">Reference proteome</keyword>
<feature type="binding site" evidence="8">
    <location>
        <begin position="142"/>
        <end position="146"/>
    </location>
    <ligand>
        <name>substrate</name>
    </ligand>
</feature>
<dbReference type="SUPFAM" id="SSF53067">
    <property type="entry name" value="Actin-like ATPase domain"/>
    <property type="match status" value="2"/>
</dbReference>
<keyword evidence="2 8" id="KW-0808">Transferase</keyword>
<comment type="catalytic activity">
    <reaction evidence="7 8">
        <text>L-threonylcarbamoyladenylate + adenosine(37) in tRNA = N(6)-L-threonylcarbamoyladenosine(37) in tRNA + AMP + H(+)</text>
        <dbReference type="Rhea" id="RHEA:37059"/>
        <dbReference type="Rhea" id="RHEA-COMP:10162"/>
        <dbReference type="Rhea" id="RHEA-COMP:10163"/>
        <dbReference type="ChEBI" id="CHEBI:15378"/>
        <dbReference type="ChEBI" id="CHEBI:73682"/>
        <dbReference type="ChEBI" id="CHEBI:74411"/>
        <dbReference type="ChEBI" id="CHEBI:74418"/>
        <dbReference type="ChEBI" id="CHEBI:456215"/>
        <dbReference type="EC" id="2.3.1.234"/>
    </reaction>
</comment>
<dbReference type="EMBL" id="JMKI01000037">
    <property type="protein sequence ID" value="KEJ91854.1"/>
    <property type="molecule type" value="Genomic_DNA"/>
</dbReference>
<evidence type="ECO:0000256" key="7">
    <source>
        <dbReference type="ARBA" id="ARBA00048117"/>
    </source>
</evidence>
<evidence type="ECO:0000256" key="2">
    <source>
        <dbReference type="ARBA" id="ARBA00022679"/>
    </source>
</evidence>
<dbReference type="Proteomes" id="UP000027665">
    <property type="component" value="Unassembled WGS sequence"/>
</dbReference>
<gene>
    <name evidence="8" type="primary">tsaD</name>
    <name evidence="10" type="ORF">EH55_07750</name>
</gene>
<evidence type="ECO:0000259" key="9">
    <source>
        <dbReference type="Pfam" id="PF00814"/>
    </source>
</evidence>
<dbReference type="InterPro" id="IPR022450">
    <property type="entry name" value="TsaD"/>
</dbReference>
<accession>A0A073IQ12</accession>
<dbReference type="NCBIfam" id="TIGR00329">
    <property type="entry name" value="gcp_kae1"/>
    <property type="match status" value="1"/>
</dbReference>
<dbReference type="HAMAP" id="MF_01445">
    <property type="entry name" value="TsaD"/>
    <property type="match status" value="1"/>
</dbReference>
<keyword evidence="1 8" id="KW-0963">Cytoplasm</keyword>
<feature type="binding site" evidence="8">
    <location>
        <position position="188"/>
    </location>
    <ligand>
        <name>substrate</name>
    </ligand>
</feature>
<evidence type="ECO:0000256" key="1">
    <source>
        <dbReference type="ARBA" id="ARBA00022490"/>
    </source>
</evidence>
<dbReference type="PRINTS" id="PR00789">
    <property type="entry name" value="OSIALOPTASE"/>
</dbReference>
<feature type="binding site" evidence="8">
    <location>
        <position position="192"/>
    </location>
    <ligand>
        <name>substrate</name>
    </ligand>
</feature>
<evidence type="ECO:0000256" key="4">
    <source>
        <dbReference type="ARBA" id="ARBA00022723"/>
    </source>
</evidence>
<feature type="binding site" evidence="8">
    <location>
        <position position="309"/>
    </location>
    <ligand>
        <name>Fe cation</name>
        <dbReference type="ChEBI" id="CHEBI:24875"/>
    </ligand>
</feature>
<feature type="binding site" evidence="8">
    <location>
        <position position="124"/>
    </location>
    <ligand>
        <name>Fe cation</name>
        <dbReference type="ChEBI" id="CHEBI:24875"/>
    </ligand>
</feature>
<keyword evidence="5 8" id="KW-0408">Iron</keyword>
<evidence type="ECO:0000256" key="3">
    <source>
        <dbReference type="ARBA" id="ARBA00022694"/>
    </source>
</evidence>
<dbReference type="PANTHER" id="PTHR11735">
    <property type="entry name" value="TRNA N6-ADENOSINE THREONYLCARBAMOYLTRANSFERASE"/>
    <property type="match status" value="1"/>
</dbReference>
<dbReference type="GO" id="GO:0061711">
    <property type="term" value="F:tRNA N(6)-L-threonylcarbamoyladenine synthase activity"/>
    <property type="evidence" value="ECO:0007669"/>
    <property type="project" value="UniProtKB-EC"/>
</dbReference>
<dbReference type="GO" id="GO:0002949">
    <property type="term" value="P:tRNA threonylcarbamoyladenosine modification"/>
    <property type="evidence" value="ECO:0007669"/>
    <property type="project" value="UniProtKB-UniRule"/>
</dbReference>
<protein>
    <recommendedName>
        <fullName evidence="8">tRNA N6-adenosine threonylcarbamoyltransferase</fullName>
        <ecNumber evidence="8">2.3.1.234</ecNumber>
    </recommendedName>
    <alternativeName>
        <fullName evidence="8">N6-L-threonylcarbamoyladenine synthase</fullName>
        <shortName evidence="8">t(6)A synthase</shortName>
    </alternativeName>
    <alternativeName>
        <fullName evidence="8">t(6)A37 threonylcarbamoyladenosine biosynthesis protein TsaD</fullName>
    </alternativeName>
    <alternativeName>
        <fullName evidence="8">tRNA threonylcarbamoyladenosine biosynthesis protein TsaD</fullName>
    </alternativeName>
</protein>
<dbReference type="FunFam" id="3.30.420.40:FF:000040">
    <property type="entry name" value="tRNA N6-adenosine threonylcarbamoyltransferase"/>
    <property type="match status" value="1"/>
</dbReference>
<dbReference type="InterPro" id="IPR017860">
    <property type="entry name" value="Peptidase_M22_CS"/>
</dbReference>
<evidence type="ECO:0000256" key="6">
    <source>
        <dbReference type="ARBA" id="ARBA00023315"/>
    </source>
</evidence>
<dbReference type="InterPro" id="IPR000905">
    <property type="entry name" value="Gcp-like_dom"/>
</dbReference>
<feature type="binding site" evidence="8">
    <location>
        <position position="175"/>
    </location>
    <ligand>
        <name>substrate</name>
    </ligand>
</feature>
<evidence type="ECO:0000256" key="5">
    <source>
        <dbReference type="ARBA" id="ARBA00023004"/>
    </source>
</evidence>
<evidence type="ECO:0000313" key="11">
    <source>
        <dbReference type="Proteomes" id="UP000027665"/>
    </source>
</evidence>
<dbReference type="STRING" id="2754.EH55_07750"/>
<name>A0A073IQ12_9BACT</name>
<feature type="domain" description="Gcp-like" evidence="9">
    <location>
        <begin position="30"/>
        <end position="315"/>
    </location>
</feature>
<keyword evidence="6 8" id="KW-0012">Acyltransferase</keyword>
<dbReference type="PANTHER" id="PTHR11735:SF6">
    <property type="entry name" value="TRNA N6-ADENOSINE THREONYLCARBAMOYLTRANSFERASE, MITOCHONDRIAL"/>
    <property type="match status" value="1"/>
</dbReference>
<comment type="subcellular location">
    <subcellularLocation>
        <location evidence="8">Cytoplasm</location>
    </subcellularLocation>
</comment>
<dbReference type="InterPro" id="IPR043129">
    <property type="entry name" value="ATPase_NBD"/>
</dbReference>
<comment type="caution">
    <text evidence="10">The sequence shown here is derived from an EMBL/GenBank/DDBJ whole genome shotgun (WGS) entry which is preliminary data.</text>
</comment>
<comment type="function">
    <text evidence="8">Required for the formation of a threonylcarbamoyl group on adenosine at position 37 (t(6)A37) in tRNAs that read codons beginning with adenine. Is involved in the transfer of the threonylcarbamoyl moiety of threonylcarbamoyl-AMP (TC-AMP) to the N6 group of A37, together with TsaE and TsaB. TsaD likely plays a direct catalytic role in this reaction.</text>
</comment>
<comment type="cofactor">
    <cofactor evidence="8">
        <name>Fe(2+)</name>
        <dbReference type="ChEBI" id="CHEBI:29033"/>
    </cofactor>
    <text evidence="8">Binds 1 Fe(2+) ion per subunit.</text>
</comment>
<feature type="binding site" evidence="8">
    <location>
        <position position="120"/>
    </location>
    <ligand>
        <name>Fe cation</name>
        <dbReference type="ChEBI" id="CHEBI:24875"/>
    </ligand>
</feature>
<keyword evidence="4 8" id="KW-0479">Metal-binding</keyword>
<dbReference type="GO" id="GO:0005737">
    <property type="term" value="C:cytoplasm"/>
    <property type="evidence" value="ECO:0007669"/>
    <property type="project" value="UniProtKB-SubCell"/>
</dbReference>
<dbReference type="InterPro" id="IPR017861">
    <property type="entry name" value="KAE1/TsaD"/>
</dbReference>
<dbReference type="GO" id="GO:0005506">
    <property type="term" value="F:iron ion binding"/>
    <property type="evidence" value="ECO:0007669"/>
    <property type="project" value="UniProtKB-UniRule"/>
</dbReference>
<reference evidence="10 11" key="1">
    <citation type="submission" date="2014-04" db="EMBL/GenBank/DDBJ databases">
        <title>Draft Genome Sequence of Synergistes jonesii.</title>
        <authorList>
            <person name="Coil D.A."/>
            <person name="Eisen J.A."/>
            <person name="Holland-Moritz H.E."/>
        </authorList>
    </citation>
    <scope>NUCLEOTIDE SEQUENCE [LARGE SCALE GENOMIC DNA]</scope>
    <source>
        <strain evidence="10 11">78-1</strain>
    </source>
</reference>
<evidence type="ECO:0000313" key="10">
    <source>
        <dbReference type="EMBL" id="KEJ91854.1"/>
    </source>
</evidence>
<dbReference type="Gene3D" id="3.30.420.40">
    <property type="match status" value="2"/>
</dbReference>
<proteinExistence type="inferred from homology"/>
<dbReference type="EC" id="2.3.1.234" evidence="8"/>
<dbReference type="PROSITE" id="PS01016">
    <property type="entry name" value="GLYCOPROTEASE"/>
    <property type="match status" value="1"/>
</dbReference>
<keyword evidence="3 8" id="KW-0819">tRNA processing</keyword>
<dbReference type="CDD" id="cd24133">
    <property type="entry name" value="ASKHA_NBD_TsaD_bac"/>
    <property type="match status" value="1"/>
</dbReference>
<feature type="binding site" evidence="8">
    <location>
        <position position="281"/>
    </location>
    <ligand>
        <name>substrate</name>
    </ligand>
</feature>
<dbReference type="FunFam" id="3.30.420.40:FF:000012">
    <property type="entry name" value="tRNA N6-adenosine threonylcarbamoyltransferase"/>
    <property type="match status" value="1"/>
</dbReference>